<dbReference type="RefSeq" id="WP_379286331.1">
    <property type="nucleotide sequence ID" value="NZ_JBHTIU010000012.1"/>
</dbReference>
<reference evidence="3" key="1">
    <citation type="journal article" date="2019" name="Int. J. Syst. Evol. Microbiol.">
        <title>The Global Catalogue of Microorganisms (GCM) 10K type strain sequencing project: providing services to taxonomists for standard genome sequencing and annotation.</title>
        <authorList>
            <consortium name="The Broad Institute Genomics Platform"/>
            <consortium name="The Broad Institute Genome Sequencing Center for Infectious Disease"/>
            <person name="Wu L."/>
            <person name="Ma J."/>
        </authorList>
    </citation>
    <scope>NUCLEOTIDE SEQUENCE [LARGE SCALE GENOMIC DNA]</scope>
    <source>
        <strain evidence="3">CCUG 57263</strain>
    </source>
</reference>
<dbReference type="SUPFAM" id="SSF53067">
    <property type="entry name" value="Actin-like ATPase domain"/>
    <property type="match status" value="1"/>
</dbReference>
<dbReference type="Proteomes" id="UP001597120">
    <property type="component" value="Unassembled WGS sequence"/>
</dbReference>
<gene>
    <name evidence="2" type="ORF">ACFQ03_04450</name>
</gene>
<proteinExistence type="inferred from homology"/>
<dbReference type="Gene3D" id="3.30.420.40">
    <property type="match status" value="2"/>
</dbReference>
<evidence type="ECO:0000256" key="1">
    <source>
        <dbReference type="ARBA" id="ARBA00006479"/>
    </source>
</evidence>
<dbReference type="InterPro" id="IPR000600">
    <property type="entry name" value="ROK"/>
</dbReference>
<organism evidence="2 3">
    <name type="scientific">Paenibacillus residui</name>
    <dbReference type="NCBI Taxonomy" id="629724"/>
    <lineage>
        <taxon>Bacteria</taxon>
        <taxon>Bacillati</taxon>
        <taxon>Bacillota</taxon>
        <taxon>Bacilli</taxon>
        <taxon>Bacillales</taxon>
        <taxon>Paenibacillaceae</taxon>
        <taxon>Paenibacillus</taxon>
    </lineage>
</organism>
<protein>
    <submittedName>
        <fullName evidence="2">ROK family protein</fullName>
    </submittedName>
</protein>
<dbReference type="PANTHER" id="PTHR18964">
    <property type="entry name" value="ROK (REPRESSOR, ORF, KINASE) FAMILY"/>
    <property type="match status" value="1"/>
</dbReference>
<comment type="similarity">
    <text evidence="1">Belongs to the ROK (NagC/XylR) family.</text>
</comment>
<dbReference type="InterPro" id="IPR043129">
    <property type="entry name" value="ATPase_NBD"/>
</dbReference>
<name>A0ABW3D4P7_9BACL</name>
<evidence type="ECO:0000313" key="2">
    <source>
        <dbReference type="EMBL" id="MFD0868388.1"/>
    </source>
</evidence>
<comment type="caution">
    <text evidence="2">The sequence shown here is derived from an EMBL/GenBank/DDBJ whole genome shotgun (WGS) entry which is preliminary data.</text>
</comment>
<dbReference type="PANTHER" id="PTHR18964:SF149">
    <property type="entry name" value="BIFUNCTIONAL UDP-N-ACETYLGLUCOSAMINE 2-EPIMERASE_N-ACETYLMANNOSAMINE KINASE"/>
    <property type="match status" value="1"/>
</dbReference>
<dbReference type="EMBL" id="JBHTIU010000012">
    <property type="protein sequence ID" value="MFD0868388.1"/>
    <property type="molecule type" value="Genomic_DNA"/>
</dbReference>
<keyword evidence="3" id="KW-1185">Reference proteome</keyword>
<evidence type="ECO:0000313" key="3">
    <source>
        <dbReference type="Proteomes" id="UP001597120"/>
    </source>
</evidence>
<dbReference type="Pfam" id="PF00480">
    <property type="entry name" value="ROK"/>
    <property type="match status" value="1"/>
</dbReference>
<accession>A0ABW3D4P7</accession>
<sequence>MKYYAGIDLGGTNIVCGLLDEQFQLLRKLKLPTEAAKGGEHVIAKIAGMVDELIGQQGITRKDVLAIGAGIPGLINPAEGICNFAANLSWRDFKVSEKLNQLLGIPVFIDNDVRMYVQGEAAKGAGQGYPVVFGITIGTGVAAALVENGKLYYGGSYIAGEIGHIRMDGEESLCGCGLTGCLETVASATGLARQAREAVEKGTSTIMSSMVSSPAELTATHLSQAYDQGDQVAIDIMTHTGKQLGRGLSYAVTLLNPDVIVIGGGGANAGERLLGPMKQELQRLVLPMYWDRLEIKTAELLDDAGVIGSAVNASNRVAE</sequence>